<protein>
    <submittedName>
        <fullName evidence="1">Uncharacterized protein</fullName>
    </submittedName>
</protein>
<name>A0A938YHJ1_9ACTN</name>
<reference evidence="1" key="1">
    <citation type="submission" date="2021-01" db="EMBL/GenBank/DDBJ databases">
        <title>YIM 132084 draft genome.</title>
        <authorList>
            <person name="An D."/>
        </authorList>
    </citation>
    <scope>NUCLEOTIDE SEQUENCE</scope>
    <source>
        <strain evidence="1">YIM 132084</strain>
    </source>
</reference>
<organism evidence="1 2">
    <name type="scientific">Nakamurella leprariae</name>
    <dbReference type="NCBI Taxonomy" id="2803911"/>
    <lineage>
        <taxon>Bacteria</taxon>
        <taxon>Bacillati</taxon>
        <taxon>Actinomycetota</taxon>
        <taxon>Actinomycetes</taxon>
        <taxon>Nakamurellales</taxon>
        <taxon>Nakamurellaceae</taxon>
        <taxon>Nakamurella</taxon>
    </lineage>
</organism>
<sequence length="144" mass="14682">MDMTMCPAALQDTAVGTVEDGDCSALTDSAAVEVPASAVDGGVVAVDVTVTVSVSVDGLTVDGVLLFVSAGVTDPDVVAAPLAELDAGDSEVPAGVSLHPAINTKMLTAANNRHFMDVARRMTIPPGTFRRPEYALGLSVPERT</sequence>
<dbReference type="Proteomes" id="UP000663792">
    <property type="component" value="Unassembled WGS sequence"/>
</dbReference>
<dbReference type="AlphaFoldDB" id="A0A938YHJ1"/>
<keyword evidence="2" id="KW-1185">Reference proteome</keyword>
<comment type="caution">
    <text evidence="1">The sequence shown here is derived from an EMBL/GenBank/DDBJ whole genome shotgun (WGS) entry which is preliminary data.</text>
</comment>
<evidence type="ECO:0000313" key="2">
    <source>
        <dbReference type="Proteomes" id="UP000663792"/>
    </source>
</evidence>
<gene>
    <name evidence="1" type="ORF">JL106_11695</name>
</gene>
<dbReference type="RefSeq" id="WP_205260901.1">
    <property type="nucleotide sequence ID" value="NZ_JAERWK010000015.1"/>
</dbReference>
<dbReference type="EMBL" id="JAERWK010000015">
    <property type="protein sequence ID" value="MBM9467943.1"/>
    <property type="molecule type" value="Genomic_DNA"/>
</dbReference>
<proteinExistence type="predicted"/>
<evidence type="ECO:0000313" key="1">
    <source>
        <dbReference type="EMBL" id="MBM9467943.1"/>
    </source>
</evidence>
<accession>A0A938YHJ1</accession>